<accession>A0A1D8QUY5</accession>
<evidence type="ECO:0000259" key="2">
    <source>
        <dbReference type="Pfam" id="PF18557"/>
    </source>
</evidence>
<feature type="region of interest" description="Disordered" evidence="1">
    <location>
        <begin position="1"/>
        <end position="53"/>
    </location>
</feature>
<evidence type="ECO:0000313" key="4">
    <source>
        <dbReference type="Proteomes" id="UP000175973"/>
    </source>
</evidence>
<dbReference type="KEGG" id="aasc:A4S02_04295"/>
<evidence type="ECO:0000256" key="1">
    <source>
        <dbReference type="SAM" id="MobiDB-lite"/>
    </source>
</evidence>
<sequence length="93" mass="11242">MAYDTDVRDPKPAESCKQSTQQVMPEWMAWQKPEFRMGKRRDDTHSRKPKKKRDKAFDLWLKRGLHQMFDNVVNEPVPEELLKLIQEDREKQD</sequence>
<dbReference type="EMBL" id="CP015164">
    <property type="protein sequence ID" value="AOW46129.1"/>
    <property type="molecule type" value="Genomic_DNA"/>
</dbReference>
<reference evidence="4" key="1">
    <citation type="submission" date="2016-04" db="EMBL/GenBank/DDBJ databases">
        <authorList>
            <person name="Jeon C.O."/>
            <person name="Cho G.Y."/>
            <person name="Jeong H.I."/>
            <person name="Kim K.H."/>
        </authorList>
    </citation>
    <scope>NUCLEOTIDE SEQUENCE [LARGE SCALE GENOMIC DNA]</scope>
    <source>
        <strain evidence="4">LMG 1590</strain>
    </source>
</reference>
<proteinExistence type="predicted"/>
<protein>
    <recommendedName>
        <fullName evidence="2">Anti-sigma factor NepR domain-containing protein</fullName>
    </recommendedName>
</protein>
<evidence type="ECO:0000313" key="3">
    <source>
        <dbReference type="EMBL" id="AOW46129.1"/>
    </source>
</evidence>
<dbReference type="AlphaFoldDB" id="A0A1D8QUY5"/>
<dbReference type="InterPro" id="IPR041649">
    <property type="entry name" value="NepR"/>
</dbReference>
<feature type="domain" description="Anti-sigma factor NepR" evidence="2">
    <location>
        <begin position="63"/>
        <end position="86"/>
    </location>
</feature>
<organism evidence="3 4">
    <name type="scientific">Acetobacter ascendens</name>
    <dbReference type="NCBI Taxonomy" id="481146"/>
    <lineage>
        <taxon>Bacteria</taxon>
        <taxon>Pseudomonadati</taxon>
        <taxon>Pseudomonadota</taxon>
        <taxon>Alphaproteobacteria</taxon>
        <taxon>Acetobacterales</taxon>
        <taxon>Acetobacteraceae</taxon>
        <taxon>Acetobacter</taxon>
    </lineage>
</organism>
<name>A0A1D8QUY5_9PROT</name>
<dbReference type="Proteomes" id="UP000175973">
    <property type="component" value="Chromosome"/>
</dbReference>
<gene>
    <name evidence="3" type="ORF">A4S02_04295</name>
</gene>
<dbReference type="Pfam" id="PF18557">
    <property type="entry name" value="NepR"/>
    <property type="match status" value="1"/>
</dbReference>
<feature type="compositionally biased region" description="Basic and acidic residues" evidence="1">
    <location>
        <begin position="1"/>
        <end position="14"/>
    </location>
</feature>
<keyword evidence="4" id="KW-1185">Reference proteome</keyword>
<feature type="compositionally biased region" description="Basic and acidic residues" evidence="1">
    <location>
        <begin position="33"/>
        <end position="46"/>
    </location>
</feature>